<evidence type="ECO:0000256" key="1">
    <source>
        <dbReference type="ARBA" id="ARBA00004429"/>
    </source>
</evidence>
<dbReference type="AlphaFoldDB" id="A0AAE5X3W6"/>
<evidence type="ECO:0000256" key="5">
    <source>
        <dbReference type="PROSITE-ProRule" id="PRU00284"/>
    </source>
</evidence>
<reference evidence="11 13" key="2">
    <citation type="submission" date="2018-10" db="EMBL/GenBank/DDBJ databases">
        <title>Bradyrhizobium sp. nov., effective nodules isolated from peanut in China.</title>
        <authorList>
            <person name="Li Y."/>
        </authorList>
    </citation>
    <scope>NUCLEOTIDE SEQUENCE [LARGE SCALE GENOMIC DNA]</scope>
    <source>
        <strain evidence="11 13">CCBAU 53426</strain>
    </source>
</reference>
<dbReference type="Gene3D" id="1.10.287.950">
    <property type="entry name" value="Methyl-accepting chemotaxis protein"/>
    <property type="match status" value="1"/>
</dbReference>
<feature type="domain" description="HAMP" evidence="9">
    <location>
        <begin position="312"/>
        <end position="365"/>
    </location>
</feature>
<keyword evidence="2" id="KW-1003">Cell membrane</keyword>
<sequence length="662" mass="71016">MSSKLRLRRLSSSASKFRLGLRTQVLLLGVTGVVVVGMIYLAGRQIEDRSRAVADRFAKLESETARLSESLLQGREIATGFLQKPNDKKVAAHEETLRAATAHLTEVEEIAGALPEGDPLRKALSFRPVISSYATRFSNVVAAQKLVGFNENDGLQGKLRAAVHSVESKLKAFDKPRLAVLMLMMRRHEKDFMLRGEDKYSDELVKRVGEFLPELAKADLPDDAKAEIRKLIDIYKSSFLAFSAGQSTLNDEAEDLAQIYDRLRPNLEVVRNAAGARLDAVRDELVVVQRYVVWSIGITVAVMIAIAFWFGRRLTAPLTRMVKAMEQLADGDLDRPIERIDRQDEIGKISSSLSVFHHKLLENRQLSEAREQAKRDAEVQRRQGMLEIADRFEDAVGNIVNAVTSASSEIELASNGLSGTAEATNALSTTVAAASGQSSASVQSAAAACQELVTSVGEVGRRVAQSHEVALAAVEQANRTNSQIDALSQTADRIDEVVRMISAVAGQTNLLALNATIEAARAGEAGRGFAVVASEVKALASQTAKATDEIGRQVAQIQSATRQSVDSIKQIGGTIESMADIASSIAAAVQQQGAAAQAIARDVQQAAQGASEVSTSVENVRRGASETGAAAGQVHGAALALLDESKRLGSEVEQFLATVRAA</sequence>
<dbReference type="KEGG" id="bgz:XH91_25075"/>
<dbReference type="GO" id="GO:0007165">
    <property type="term" value="P:signal transduction"/>
    <property type="evidence" value="ECO:0007669"/>
    <property type="project" value="UniProtKB-KW"/>
</dbReference>
<proteinExistence type="inferred from homology"/>
<dbReference type="Pfam" id="PF00672">
    <property type="entry name" value="HAMP"/>
    <property type="match status" value="1"/>
</dbReference>
<feature type="transmembrane region" description="Helical" evidence="6">
    <location>
        <begin position="291"/>
        <end position="311"/>
    </location>
</feature>
<comment type="subcellular location">
    <subcellularLocation>
        <location evidence="1">Cell inner membrane</location>
        <topology evidence="1">Multi-pass membrane protein</topology>
    </subcellularLocation>
</comment>
<accession>A0AAE5X3W6</accession>
<keyword evidence="3 5" id="KW-0807">Transducer</keyword>
<evidence type="ECO:0000313" key="10">
    <source>
        <dbReference type="EMBL" id="QAU48304.1"/>
    </source>
</evidence>
<dbReference type="SMART" id="SM00283">
    <property type="entry name" value="MA"/>
    <property type="match status" value="1"/>
</dbReference>
<gene>
    <name evidence="11" type="ORF">EAS56_13005</name>
    <name evidence="10" type="ORF">XH91_25075</name>
</gene>
<evidence type="ECO:0000313" key="12">
    <source>
        <dbReference type="Proteomes" id="UP000288972"/>
    </source>
</evidence>
<evidence type="ECO:0000259" key="8">
    <source>
        <dbReference type="PROSITE" id="PS50192"/>
    </source>
</evidence>
<feature type="domain" description="T-SNARE coiled-coil homology" evidence="8">
    <location>
        <begin position="558"/>
        <end position="620"/>
    </location>
</feature>
<dbReference type="Proteomes" id="UP000288972">
    <property type="component" value="Chromosome"/>
</dbReference>
<dbReference type="SMART" id="SM01358">
    <property type="entry name" value="HBM"/>
    <property type="match status" value="1"/>
</dbReference>
<dbReference type="EMBL" id="CP030053">
    <property type="protein sequence ID" value="QAU48304.1"/>
    <property type="molecule type" value="Genomic_DNA"/>
</dbReference>
<dbReference type="Pfam" id="PF00015">
    <property type="entry name" value="MCPsignal"/>
    <property type="match status" value="1"/>
</dbReference>
<dbReference type="PANTHER" id="PTHR32089">
    <property type="entry name" value="METHYL-ACCEPTING CHEMOTAXIS PROTEIN MCPB"/>
    <property type="match status" value="1"/>
</dbReference>
<dbReference type="PROSITE" id="PS50885">
    <property type="entry name" value="HAMP"/>
    <property type="match status" value="1"/>
</dbReference>
<feature type="transmembrane region" description="Helical" evidence="6">
    <location>
        <begin position="21"/>
        <end position="42"/>
    </location>
</feature>
<evidence type="ECO:0000259" key="7">
    <source>
        <dbReference type="PROSITE" id="PS50111"/>
    </source>
</evidence>
<name>A0AAE5X3W6_9BRAD</name>
<evidence type="ECO:0000256" key="4">
    <source>
        <dbReference type="ARBA" id="ARBA00029447"/>
    </source>
</evidence>
<evidence type="ECO:0000256" key="6">
    <source>
        <dbReference type="SAM" id="Phobius"/>
    </source>
</evidence>
<evidence type="ECO:0000256" key="2">
    <source>
        <dbReference type="ARBA" id="ARBA00022519"/>
    </source>
</evidence>
<keyword evidence="2" id="KW-0997">Cell inner membrane</keyword>
<comment type="similarity">
    <text evidence="4">Belongs to the methyl-accepting chemotaxis (MCP) protein family.</text>
</comment>
<keyword evidence="13" id="KW-1185">Reference proteome</keyword>
<organism evidence="10 12">
    <name type="scientific">Bradyrhizobium guangzhouense</name>
    <dbReference type="NCBI Taxonomy" id="1325095"/>
    <lineage>
        <taxon>Bacteria</taxon>
        <taxon>Pseudomonadati</taxon>
        <taxon>Pseudomonadota</taxon>
        <taxon>Alphaproteobacteria</taxon>
        <taxon>Hyphomicrobiales</taxon>
        <taxon>Nitrobacteraceae</taxon>
        <taxon>Bradyrhizobium</taxon>
    </lineage>
</organism>
<dbReference type="EMBL" id="RDQZ01000008">
    <property type="protein sequence ID" value="RXH14138.1"/>
    <property type="molecule type" value="Genomic_DNA"/>
</dbReference>
<dbReference type="Gene3D" id="6.10.340.10">
    <property type="match status" value="1"/>
</dbReference>
<dbReference type="PROSITE" id="PS50111">
    <property type="entry name" value="CHEMOTAXIS_TRANSDUC_2"/>
    <property type="match status" value="1"/>
</dbReference>
<evidence type="ECO:0000313" key="11">
    <source>
        <dbReference type="EMBL" id="RXH14138.1"/>
    </source>
</evidence>
<keyword evidence="6" id="KW-0812">Transmembrane</keyword>
<reference evidence="10 12" key="1">
    <citation type="submission" date="2018-06" db="EMBL/GenBank/DDBJ databases">
        <title>Comparative genomics of rhizobia nodulating Arachis hypogaea in China.</title>
        <authorList>
            <person name="Li Y."/>
        </authorList>
    </citation>
    <scope>NUCLEOTIDE SEQUENCE [LARGE SCALE GENOMIC DNA]</scope>
    <source>
        <strain evidence="10 12">CCBAU 51670</strain>
    </source>
</reference>
<dbReference type="Proteomes" id="UP000290401">
    <property type="component" value="Unassembled WGS sequence"/>
</dbReference>
<dbReference type="SMART" id="SM00304">
    <property type="entry name" value="HAMP"/>
    <property type="match status" value="1"/>
</dbReference>
<dbReference type="CDD" id="cd06225">
    <property type="entry name" value="HAMP"/>
    <property type="match status" value="1"/>
</dbReference>
<dbReference type="PROSITE" id="PS50192">
    <property type="entry name" value="T_SNARE"/>
    <property type="match status" value="1"/>
</dbReference>
<dbReference type="InterPro" id="IPR004090">
    <property type="entry name" value="Chemotax_Me-accpt_rcpt"/>
</dbReference>
<feature type="domain" description="Methyl-accepting transducer" evidence="7">
    <location>
        <begin position="399"/>
        <end position="635"/>
    </location>
</feature>
<dbReference type="InterPro" id="IPR032255">
    <property type="entry name" value="HBM"/>
</dbReference>
<dbReference type="SUPFAM" id="SSF58104">
    <property type="entry name" value="Methyl-accepting chemotaxis protein (MCP) signaling domain"/>
    <property type="match status" value="1"/>
</dbReference>
<protein>
    <submittedName>
        <fullName evidence="10">Methyl-accepting chemotaxis protein</fullName>
    </submittedName>
</protein>
<dbReference type="InterPro" id="IPR003660">
    <property type="entry name" value="HAMP_dom"/>
</dbReference>
<keyword evidence="6" id="KW-1133">Transmembrane helix</keyword>
<dbReference type="InterPro" id="IPR000727">
    <property type="entry name" value="T_SNARE_dom"/>
</dbReference>
<evidence type="ECO:0000259" key="9">
    <source>
        <dbReference type="PROSITE" id="PS50885"/>
    </source>
</evidence>
<dbReference type="GO" id="GO:0005886">
    <property type="term" value="C:plasma membrane"/>
    <property type="evidence" value="ECO:0007669"/>
    <property type="project" value="UniProtKB-SubCell"/>
</dbReference>
<dbReference type="GO" id="GO:0006935">
    <property type="term" value="P:chemotaxis"/>
    <property type="evidence" value="ECO:0007669"/>
    <property type="project" value="InterPro"/>
</dbReference>
<keyword evidence="6" id="KW-0472">Membrane</keyword>
<evidence type="ECO:0000313" key="13">
    <source>
        <dbReference type="Proteomes" id="UP000290401"/>
    </source>
</evidence>
<dbReference type="GO" id="GO:0004888">
    <property type="term" value="F:transmembrane signaling receptor activity"/>
    <property type="evidence" value="ECO:0007669"/>
    <property type="project" value="InterPro"/>
</dbReference>
<dbReference type="InterPro" id="IPR004089">
    <property type="entry name" value="MCPsignal_dom"/>
</dbReference>
<dbReference type="PRINTS" id="PR00260">
    <property type="entry name" value="CHEMTRNSDUCR"/>
</dbReference>
<evidence type="ECO:0000256" key="3">
    <source>
        <dbReference type="ARBA" id="ARBA00023224"/>
    </source>
</evidence>
<dbReference type="PANTHER" id="PTHR32089:SF112">
    <property type="entry name" value="LYSOZYME-LIKE PROTEIN-RELATED"/>
    <property type="match status" value="1"/>
</dbReference>